<evidence type="ECO:0000313" key="4">
    <source>
        <dbReference type="Proteomes" id="UP000027647"/>
    </source>
</evidence>
<dbReference type="RefSeq" id="WP_034959309.1">
    <property type="nucleotide sequence ID" value="NZ_JMIW01000002.1"/>
</dbReference>
<dbReference type="eggNOG" id="COG0589">
    <property type="taxonomic scope" value="Bacteria"/>
</dbReference>
<evidence type="ECO:0000259" key="2">
    <source>
        <dbReference type="Pfam" id="PF00582"/>
    </source>
</evidence>
<dbReference type="Pfam" id="PF00582">
    <property type="entry name" value="Usp"/>
    <property type="match status" value="1"/>
</dbReference>
<dbReference type="SUPFAM" id="SSF52402">
    <property type="entry name" value="Adenine nucleotide alpha hydrolases-like"/>
    <property type="match status" value="2"/>
</dbReference>
<comment type="caution">
    <text evidence="3">The sequence shown here is derived from an EMBL/GenBank/DDBJ whole genome shotgun (WGS) entry which is preliminary data.</text>
</comment>
<dbReference type="CDD" id="cd00293">
    <property type="entry name" value="USP-like"/>
    <property type="match status" value="1"/>
</dbReference>
<dbReference type="PRINTS" id="PR01438">
    <property type="entry name" value="UNVRSLSTRESS"/>
</dbReference>
<dbReference type="Gene3D" id="3.40.50.12370">
    <property type="match status" value="1"/>
</dbReference>
<dbReference type="InterPro" id="IPR006016">
    <property type="entry name" value="UspA"/>
</dbReference>
<reference evidence="3 4" key="1">
    <citation type="submission" date="2014-04" db="EMBL/GenBank/DDBJ databases">
        <title>A comprehensive comparison of genomes of Erythrobacter spp. strains.</title>
        <authorList>
            <person name="Zheng Q."/>
        </authorList>
    </citation>
    <scope>NUCLEOTIDE SEQUENCE [LARGE SCALE GENOMIC DNA]</scope>
    <source>
        <strain evidence="3 4">DSM 6997</strain>
    </source>
</reference>
<dbReference type="AlphaFoldDB" id="A0A074MYX2"/>
<accession>A0A074MYX2</accession>
<dbReference type="Proteomes" id="UP000027647">
    <property type="component" value="Unassembled WGS sequence"/>
</dbReference>
<evidence type="ECO:0000256" key="1">
    <source>
        <dbReference type="ARBA" id="ARBA00008791"/>
    </source>
</evidence>
<proteinExistence type="inferred from homology"/>
<feature type="domain" description="UspA" evidence="2">
    <location>
        <begin position="177"/>
        <end position="271"/>
    </location>
</feature>
<name>A0A074MYX2_ERYLO</name>
<dbReference type="InterPro" id="IPR006015">
    <property type="entry name" value="Universal_stress_UspA"/>
</dbReference>
<comment type="similarity">
    <text evidence="1">Belongs to the universal stress protein A family.</text>
</comment>
<dbReference type="STRING" id="1044.EH31_07410"/>
<dbReference type="PANTHER" id="PTHR46268">
    <property type="entry name" value="STRESS RESPONSE PROTEIN NHAX"/>
    <property type="match status" value="1"/>
</dbReference>
<keyword evidence="4" id="KW-1185">Reference proteome</keyword>
<sequence length="272" mass="29325">MKSILLHVDGDQAFEARMQVALDLARAGNGHITCLQAVSYEVFAPGDFYGNAMAAAMPRIKEAAAELRAKIEEDLSNEDVSWEWRFQYGMAETRLLEQSALHDIILVGPNDIGEEASRSPSSMVGELAIKSPAPVMVVPGDVKRLDVNAPALVAWNGSAEACVALRASVPLLAHSSQVFLATVSEPGEQQRFEFPVSEAAMYLDRHGISAEVVELPRGKASIADTLLSAAEMRECGVMVMGAYGHSRLAEMLMGGVTRRILTNPKLPVLLAH</sequence>
<dbReference type="PANTHER" id="PTHR46268:SF15">
    <property type="entry name" value="UNIVERSAL STRESS PROTEIN HP_0031"/>
    <property type="match status" value="1"/>
</dbReference>
<evidence type="ECO:0000313" key="3">
    <source>
        <dbReference type="EMBL" id="KEO90857.1"/>
    </source>
</evidence>
<dbReference type="OrthoDB" id="9804721at2"/>
<dbReference type="EMBL" id="JMIW01000002">
    <property type="protein sequence ID" value="KEO90857.1"/>
    <property type="molecule type" value="Genomic_DNA"/>
</dbReference>
<organism evidence="3 4">
    <name type="scientific">Erythrobacter longus</name>
    <dbReference type="NCBI Taxonomy" id="1044"/>
    <lineage>
        <taxon>Bacteria</taxon>
        <taxon>Pseudomonadati</taxon>
        <taxon>Pseudomonadota</taxon>
        <taxon>Alphaproteobacteria</taxon>
        <taxon>Sphingomonadales</taxon>
        <taxon>Erythrobacteraceae</taxon>
        <taxon>Erythrobacter/Porphyrobacter group</taxon>
        <taxon>Erythrobacter</taxon>
    </lineage>
</organism>
<protein>
    <submittedName>
        <fullName evidence="3">Universal stress protein family domain protein</fullName>
    </submittedName>
</protein>
<gene>
    <name evidence="3" type="ORF">EH31_07410</name>
</gene>